<dbReference type="SMART" id="SM00363">
    <property type="entry name" value="S4"/>
    <property type="match status" value="1"/>
</dbReference>
<dbReference type="InterPro" id="IPR036986">
    <property type="entry name" value="S4_RNA-bd_sf"/>
</dbReference>
<dbReference type="GO" id="GO:0009982">
    <property type="term" value="F:pseudouridine synthase activity"/>
    <property type="evidence" value="ECO:0007669"/>
    <property type="project" value="InterPro"/>
</dbReference>
<gene>
    <name evidence="7" type="ORF">COHA_007466</name>
</gene>
<evidence type="ECO:0000259" key="6">
    <source>
        <dbReference type="SMART" id="SM00363"/>
    </source>
</evidence>
<dbReference type="AlphaFoldDB" id="A0AAD5DLN8"/>
<reference evidence="7" key="1">
    <citation type="submission" date="2020-11" db="EMBL/GenBank/DDBJ databases">
        <title>Chlorella ohadii genome sequencing and assembly.</title>
        <authorList>
            <person name="Murik O."/>
            <person name="Treves H."/>
            <person name="Kedem I."/>
            <person name="Shotland Y."/>
            <person name="Kaplan A."/>
        </authorList>
    </citation>
    <scope>NUCLEOTIDE SEQUENCE</scope>
    <source>
        <strain evidence="7">1</strain>
    </source>
</reference>
<feature type="compositionally biased region" description="Acidic residues" evidence="5">
    <location>
        <begin position="250"/>
        <end position="262"/>
    </location>
</feature>
<feature type="compositionally biased region" description="Low complexity" evidence="5">
    <location>
        <begin position="200"/>
        <end position="209"/>
    </location>
</feature>
<dbReference type="InterPro" id="IPR050188">
    <property type="entry name" value="RluA_PseudoU_synthase"/>
</dbReference>
<comment type="catalytic activity">
    <reaction evidence="1">
        <text>a uridine in RNA = a pseudouridine in RNA</text>
        <dbReference type="Rhea" id="RHEA:48348"/>
        <dbReference type="Rhea" id="RHEA-COMP:12068"/>
        <dbReference type="Rhea" id="RHEA-COMP:12069"/>
        <dbReference type="ChEBI" id="CHEBI:65314"/>
        <dbReference type="ChEBI" id="CHEBI:65315"/>
    </reaction>
</comment>
<evidence type="ECO:0000313" key="7">
    <source>
        <dbReference type="EMBL" id="KAI7838663.1"/>
    </source>
</evidence>
<dbReference type="Proteomes" id="UP001205105">
    <property type="component" value="Unassembled WGS sequence"/>
</dbReference>
<keyword evidence="4" id="KW-0694">RNA-binding</keyword>
<comment type="similarity">
    <text evidence="2">Belongs to the pseudouridine synthase RluA family.</text>
</comment>
<dbReference type="CDD" id="cd02869">
    <property type="entry name" value="PseudoU_synth_RluA_like"/>
    <property type="match status" value="1"/>
</dbReference>
<dbReference type="InterPro" id="IPR006145">
    <property type="entry name" value="PsdUridine_synth_RsuA/RluA"/>
</dbReference>
<dbReference type="InterPro" id="IPR002942">
    <property type="entry name" value="S4_RNA-bd"/>
</dbReference>
<keyword evidence="3" id="KW-0413">Isomerase</keyword>
<protein>
    <recommendedName>
        <fullName evidence="6">RNA-binding S4 domain-containing protein</fullName>
    </recommendedName>
</protein>
<dbReference type="PROSITE" id="PS01129">
    <property type="entry name" value="PSI_RLU"/>
    <property type="match status" value="1"/>
</dbReference>
<dbReference type="Pfam" id="PF00849">
    <property type="entry name" value="PseudoU_synth_2"/>
    <property type="match status" value="1"/>
</dbReference>
<evidence type="ECO:0000313" key="8">
    <source>
        <dbReference type="Proteomes" id="UP001205105"/>
    </source>
</evidence>
<dbReference type="EMBL" id="JADXDR010000119">
    <property type="protein sequence ID" value="KAI7838663.1"/>
    <property type="molecule type" value="Genomic_DNA"/>
</dbReference>
<dbReference type="InterPro" id="IPR006224">
    <property type="entry name" value="PsdUridine_synth_RluA-like_CS"/>
</dbReference>
<dbReference type="SUPFAM" id="SSF55174">
    <property type="entry name" value="Alpha-L RNA-binding motif"/>
    <property type="match status" value="1"/>
</dbReference>
<feature type="compositionally biased region" description="Low complexity" evidence="5">
    <location>
        <begin position="226"/>
        <end position="249"/>
    </location>
</feature>
<dbReference type="Pfam" id="PF01479">
    <property type="entry name" value="S4"/>
    <property type="match status" value="1"/>
</dbReference>
<comment type="caution">
    <text evidence="7">The sequence shown here is derived from an EMBL/GenBank/DDBJ whole genome shotgun (WGS) entry which is preliminary data.</text>
</comment>
<accession>A0AAD5DLN8</accession>
<dbReference type="PANTHER" id="PTHR21600">
    <property type="entry name" value="MITOCHONDRIAL RNA PSEUDOURIDINE SYNTHASE"/>
    <property type="match status" value="1"/>
</dbReference>
<sequence>MLRLACAAQATGGMGRRAAARLASLQQLRPLQATAADEQASQQAASKPQYELVVSLADFDLSKSKLRLDAYLAAKLPTASRARLQASIKEGLVVVNGRQQAKASYGVKPGDVICCSVLPPPPLEAAPEALPLEIVYEDAHLLVINKAADMVMHPSPGHYSGTLVNALLHHCQLPAMQLGKGAAAPLSLEGAAAVAAAAEGDGSSCDDSSSGGGGGGGGGGDTQLPAAVEQQQGAAVGSSSFGSASLESSEQSELEEEDEEEGGFQLLPAGTAGTADGTVRPGIVHRLDKGTTGLLVVAKTDAAHLSLAQQFKDRTVSRSYVAITLGVPRPPEGRVATNIGRDLRDRKKMAAFAYGSARGRTAASNYRLLDPLAGGAAALVQWRLETGRTHQIRVHAKHIGHPLFADDTYSSLAAAGSIVGAGKPARSAAAQAAARQLGRPALHAQTLGFVHPATGERLQFEAALPADLEAALAALRAPPFT</sequence>
<dbReference type="CDD" id="cd00165">
    <property type="entry name" value="S4"/>
    <property type="match status" value="1"/>
</dbReference>
<evidence type="ECO:0000256" key="5">
    <source>
        <dbReference type="SAM" id="MobiDB-lite"/>
    </source>
</evidence>
<dbReference type="PANTHER" id="PTHR21600:SF87">
    <property type="entry name" value="RNA PSEUDOURIDYLATE SYNTHASE DOMAIN-CONTAINING PROTEIN 1"/>
    <property type="match status" value="1"/>
</dbReference>
<evidence type="ECO:0000256" key="4">
    <source>
        <dbReference type="PROSITE-ProRule" id="PRU00182"/>
    </source>
</evidence>
<dbReference type="InterPro" id="IPR020103">
    <property type="entry name" value="PsdUridine_synth_cat_dom_sf"/>
</dbReference>
<dbReference type="PROSITE" id="PS50889">
    <property type="entry name" value="S4"/>
    <property type="match status" value="1"/>
</dbReference>
<dbReference type="SUPFAM" id="SSF55120">
    <property type="entry name" value="Pseudouridine synthase"/>
    <property type="match status" value="1"/>
</dbReference>
<keyword evidence="8" id="KW-1185">Reference proteome</keyword>
<feature type="domain" description="RNA-binding S4" evidence="6">
    <location>
        <begin position="66"/>
        <end position="124"/>
    </location>
</feature>
<organism evidence="7 8">
    <name type="scientific">Chlorella ohadii</name>
    <dbReference type="NCBI Taxonomy" id="2649997"/>
    <lineage>
        <taxon>Eukaryota</taxon>
        <taxon>Viridiplantae</taxon>
        <taxon>Chlorophyta</taxon>
        <taxon>core chlorophytes</taxon>
        <taxon>Trebouxiophyceae</taxon>
        <taxon>Chlorellales</taxon>
        <taxon>Chlorellaceae</taxon>
        <taxon>Chlorella clade</taxon>
        <taxon>Chlorella</taxon>
    </lineage>
</organism>
<evidence type="ECO:0000256" key="1">
    <source>
        <dbReference type="ARBA" id="ARBA00000073"/>
    </source>
</evidence>
<dbReference type="Gene3D" id="3.10.290.10">
    <property type="entry name" value="RNA-binding S4 domain"/>
    <property type="match status" value="1"/>
</dbReference>
<evidence type="ECO:0000256" key="3">
    <source>
        <dbReference type="ARBA" id="ARBA00023235"/>
    </source>
</evidence>
<dbReference type="GO" id="GO:0003723">
    <property type="term" value="F:RNA binding"/>
    <property type="evidence" value="ECO:0007669"/>
    <property type="project" value="UniProtKB-KW"/>
</dbReference>
<feature type="region of interest" description="Disordered" evidence="5">
    <location>
        <begin position="200"/>
        <end position="278"/>
    </location>
</feature>
<dbReference type="GO" id="GO:0000455">
    <property type="term" value="P:enzyme-directed rRNA pseudouridine synthesis"/>
    <property type="evidence" value="ECO:0007669"/>
    <property type="project" value="TreeGrafter"/>
</dbReference>
<name>A0AAD5DLN8_9CHLO</name>
<proteinExistence type="inferred from homology"/>
<dbReference type="Gene3D" id="3.30.2350.10">
    <property type="entry name" value="Pseudouridine synthase"/>
    <property type="match status" value="2"/>
</dbReference>
<evidence type="ECO:0000256" key="2">
    <source>
        <dbReference type="ARBA" id="ARBA00010876"/>
    </source>
</evidence>
<feature type="compositionally biased region" description="Gly residues" evidence="5">
    <location>
        <begin position="210"/>
        <end position="221"/>
    </location>
</feature>